<dbReference type="SUPFAM" id="SSF52540">
    <property type="entry name" value="P-loop containing nucleoside triphosphate hydrolases"/>
    <property type="match status" value="1"/>
</dbReference>
<comment type="similarity">
    <text evidence="2">Belongs to the TRAFAC class TrmE-Era-EngA-EngB-Septin-like GTPase superfamily. TrmE GTPase family.</text>
</comment>
<name>A0ABD0K3D5_9CAEN</name>
<dbReference type="Proteomes" id="UP001519460">
    <property type="component" value="Unassembled WGS sequence"/>
</dbReference>
<dbReference type="HAMAP" id="MF_00379">
    <property type="entry name" value="GTPase_MnmE"/>
    <property type="match status" value="1"/>
</dbReference>
<reference evidence="7 8" key="1">
    <citation type="journal article" date="2023" name="Sci. Data">
        <title>Genome assembly of the Korean intertidal mud-creeper Batillaria attramentaria.</title>
        <authorList>
            <person name="Patra A.K."/>
            <person name="Ho P.T."/>
            <person name="Jun S."/>
            <person name="Lee S.J."/>
            <person name="Kim Y."/>
            <person name="Won Y.J."/>
        </authorList>
    </citation>
    <scope>NUCLEOTIDE SEQUENCE [LARGE SCALE GENOMIC DNA]</scope>
    <source>
        <strain evidence="7">Wonlab-2016</strain>
    </source>
</reference>
<evidence type="ECO:0000313" key="7">
    <source>
        <dbReference type="EMBL" id="KAK7481360.1"/>
    </source>
</evidence>
<dbReference type="FunFam" id="3.30.1360.120:FF:000007">
    <property type="entry name" value="tRNA modification GTPase GTPBP3, mitochondrial"/>
    <property type="match status" value="1"/>
</dbReference>
<dbReference type="GO" id="GO:0008033">
    <property type="term" value="P:tRNA processing"/>
    <property type="evidence" value="ECO:0007669"/>
    <property type="project" value="UniProtKB-KW"/>
</dbReference>
<keyword evidence="4" id="KW-0547">Nucleotide-binding</keyword>
<feature type="domain" description="TrmE-type G" evidence="6">
    <location>
        <begin position="249"/>
        <end position="471"/>
    </location>
</feature>
<dbReference type="Pfam" id="PF12631">
    <property type="entry name" value="MnmE_helical"/>
    <property type="match status" value="1"/>
</dbReference>
<dbReference type="SMART" id="SM00382">
    <property type="entry name" value="AAA"/>
    <property type="match status" value="1"/>
</dbReference>
<organism evidence="7 8">
    <name type="scientific">Batillaria attramentaria</name>
    <dbReference type="NCBI Taxonomy" id="370345"/>
    <lineage>
        <taxon>Eukaryota</taxon>
        <taxon>Metazoa</taxon>
        <taxon>Spiralia</taxon>
        <taxon>Lophotrochozoa</taxon>
        <taxon>Mollusca</taxon>
        <taxon>Gastropoda</taxon>
        <taxon>Caenogastropoda</taxon>
        <taxon>Sorbeoconcha</taxon>
        <taxon>Cerithioidea</taxon>
        <taxon>Batillariidae</taxon>
        <taxon>Batillaria</taxon>
    </lineage>
</organism>
<dbReference type="InterPro" id="IPR004520">
    <property type="entry name" value="GTPase_MnmE"/>
</dbReference>
<dbReference type="InterPro" id="IPR005225">
    <property type="entry name" value="Small_GTP-bd"/>
</dbReference>
<evidence type="ECO:0000256" key="3">
    <source>
        <dbReference type="ARBA" id="ARBA00022694"/>
    </source>
</evidence>
<dbReference type="GO" id="GO:0005525">
    <property type="term" value="F:GTP binding"/>
    <property type="evidence" value="ECO:0007669"/>
    <property type="project" value="UniProtKB-KW"/>
</dbReference>
<dbReference type="Gene3D" id="1.20.120.430">
    <property type="entry name" value="tRNA modification GTPase MnmE domain 2"/>
    <property type="match status" value="2"/>
</dbReference>
<dbReference type="AlphaFoldDB" id="A0ABD0K3D5"/>
<dbReference type="InterPro" id="IPR031168">
    <property type="entry name" value="G_TrmE"/>
</dbReference>
<dbReference type="InterPro" id="IPR018948">
    <property type="entry name" value="GTP-bd_TrmE_N"/>
</dbReference>
<evidence type="ECO:0000256" key="4">
    <source>
        <dbReference type="ARBA" id="ARBA00022741"/>
    </source>
</evidence>
<dbReference type="PANTHER" id="PTHR42714">
    <property type="entry name" value="TRNA MODIFICATION GTPASE GTPBP3"/>
    <property type="match status" value="1"/>
</dbReference>
<dbReference type="PRINTS" id="PR00326">
    <property type="entry name" value="GTP1OBG"/>
</dbReference>
<proteinExistence type="inferred from homology"/>
<dbReference type="Pfam" id="PF01926">
    <property type="entry name" value="MMR_HSR1"/>
    <property type="match status" value="1"/>
</dbReference>
<dbReference type="InterPro" id="IPR025867">
    <property type="entry name" value="MnmE_helical"/>
</dbReference>
<evidence type="ECO:0000256" key="5">
    <source>
        <dbReference type="ARBA" id="ARBA00023134"/>
    </source>
</evidence>
<gene>
    <name evidence="7" type="ORF">BaRGS_00027440</name>
</gene>
<keyword evidence="5" id="KW-0342">GTP-binding</keyword>
<dbReference type="Pfam" id="PF10396">
    <property type="entry name" value="TrmE_N"/>
    <property type="match status" value="1"/>
</dbReference>
<dbReference type="NCBIfam" id="TIGR00231">
    <property type="entry name" value="small_GTP"/>
    <property type="match status" value="1"/>
</dbReference>
<dbReference type="InterPro" id="IPR027368">
    <property type="entry name" value="MnmE_dom2"/>
</dbReference>
<dbReference type="InterPro" id="IPR027417">
    <property type="entry name" value="P-loop_NTPase"/>
</dbReference>
<evidence type="ECO:0000256" key="2">
    <source>
        <dbReference type="ARBA" id="ARBA00011043"/>
    </source>
</evidence>
<dbReference type="NCBIfam" id="NF003661">
    <property type="entry name" value="PRK05291.1-3"/>
    <property type="match status" value="1"/>
</dbReference>
<dbReference type="SUPFAM" id="SSF116878">
    <property type="entry name" value="TrmE connector domain"/>
    <property type="match status" value="1"/>
</dbReference>
<comment type="caution">
    <text evidence="7">The sequence shown here is derived from an EMBL/GenBank/DDBJ whole genome shotgun (WGS) entry which is preliminary data.</text>
</comment>
<dbReference type="CDD" id="cd04164">
    <property type="entry name" value="trmE"/>
    <property type="match status" value="1"/>
</dbReference>
<comment type="subcellular location">
    <subcellularLocation>
        <location evidence="1">Mitochondrion</location>
    </subcellularLocation>
</comment>
<dbReference type="EMBL" id="JACVVK020000264">
    <property type="protein sequence ID" value="KAK7481360.1"/>
    <property type="molecule type" value="Genomic_DNA"/>
</dbReference>
<evidence type="ECO:0000313" key="8">
    <source>
        <dbReference type="Proteomes" id="UP001519460"/>
    </source>
</evidence>
<dbReference type="InterPro" id="IPR006073">
    <property type="entry name" value="GTP-bd"/>
</dbReference>
<protein>
    <recommendedName>
        <fullName evidence="6">TrmE-type G domain-containing protein</fullName>
    </recommendedName>
</protein>
<dbReference type="Gene3D" id="3.30.1360.120">
    <property type="entry name" value="Probable tRNA modification gtpase trme, domain 1"/>
    <property type="match status" value="1"/>
</dbReference>
<dbReference type="InterPro" id="IPR003593">
    <property type="entry name" value="AAA+_ATPase"/>
</dbReference>
<dbReference type="InterPro" id="IPR027266">
    <property type="entry name" value="TrmE/GcvT-like"/>
</dbReference>
<keyword evidence="8" id="KW-1185">Reference proteome</keyword>
<dbReference type="CDD" id="cd14858">
    <property type="entry name" value="TrmE_N"/>
    <property type="match status" value="1"/>
</dbReference>
<accession>A0ABD0K3D5</accession>
<dbReference type="GO" id="GO:0005739">
    <property type="term" value="C:mitochondrion"/>
    <property type="evidence" value="ECO:0007669"/>
    <property type="project" value="UniProtKB-SubCell"/>
</dbReference>
<dbReference type="Gene3D" id="3.40.50.300">
    <property type="entry name" value="P-loop containing nucleotide triphosphate hydrolases"/>
    <property type="match status" value="2"/>
</dbReference>
<dbReference type="PROSITE" id="PS51709">
    <property type="entry name" value="G_TRME"/>
    <property type="match status" value="1"/>
</dbReference>
<evidence type="ECO:0000256" key="1">
    <source>
        <dbReference type="ARBA" id="ARBA00004173"/>
    </source>
</evidence>
<sequence length="550" mass="59113">MILRTVTSFSLRGGLFRATASCSRFYSSATNIRNTVYALSSGHGRCGVAVIRVSGPSCSDTVQLVCRRQGLPAPRHAALRRLFDPVTGEVIDKGLVLWFPGPGSFTGEDCAEFHVHGGTAVVAAMLDALGRLPGLRPAEPGDFTRRAFLNGKMGLTEVEGLGDLIHADTAAQRQQAVRQMEGDLGQMYGQWRSRMLKCLASVEAYIDFSEDENIEEDTVVRATEEVERLGQEVEHHLSDNRRGERLRDGVHVVIVGEPNVGKSSLLNALCQRPAAIVSPLAGTTRDIVETGINLAGYPVLLSDTAGLREAGDVVEKEGVRRALDRASKADLRVLVLDSPSVLQSKLPQITWVDFLLDHMRNLGLTTAESSCSDVMSAAACGANTVSTASSVRTMMSSGHDDGGFLDSSALRSAADTLDNVIVVLNKCDLLEEEEGCVFPCAKDLGVTVCSVSCTTSQGLDAFVATLADHVKQLCGDPLCGTPSLTQARHRSHLTQCLHHLRTFMQQVANDDLVLAAEALRRAMRELGHVTGAVSVEDVLDVVFKDFCIGK</sequence>
<keyword evidence="3" id="KW-0819">tRNA processing</keyword>
<dbReference type="PANTHER" id="PTHR42714:SF2">
    <property type="entry name" value="TRNA MODIFICATION GTPASE GTPBP3, MITOCHONDRIAL"/>
    <property type="match status" value="1"/>
</dbReference>
<evidence type="ECO:0000259" key="6">
    <source>
        <dbReference type="PROSITE" id="PS51709"/>
    </source>
</evidence>